<comment type="caution">
    <text evidence="1">The sequence shown here is derived from an EMBL/GenBank/DDBJ whole genome shotgun (WGS) entry which is preliminary data.</text>
</comment>
<name>A0A8J7MJH6_9BACT</name>
<organism evidence="1 2">
    <name type="scientific">Persicirhabdus sediminis</name>
    <dbReference type="NCBI Taxonomy" id="454144"/>
    <lineage>
        <taxon>Bacteria</taxon>
        <taxon>Pseudomonadati</taxon>
        <taxon>Verrucomicrobiota</taxon>
        <taxon>Verrucomicrobiia</taxon>
        <taxon>Verrucomicrobiales</taxon>
        <taxon>Verrucomicrobiaceae</taxon>
        <taxon>Persicirhabdus</taxon>
    </lineage>
</organism>
<evidence type="ECO:0000313" key="1">
    <source>
        <dbReference type="EMBL" id="MBK1792148.1"/>
    </source>
</evidence>
<dbReference type="EMBL" id="JAENIM010000043">
    <property type="protein sequence ID" value="MBK1792148.1"/>
    <property type="molecule type" value="Genomic_DNA"/>
</dbReference>
<dbReference type="AlphaFoldDB" id="A0A8J7MJH6"/>
<gene>
    <name evidence="1" type="ORF">JIN82_13380</name>
</gene>
<dbReference type="Proteomes" id="UP000624703">
    <property type="component" value="Unassembled WGS sequence"/>
</dbReference>
<dbReference type="RefSeq" id="WP_200312162.1">
    <property type="nucleotide sequence ID" value="NZ_JAENIM010000043.1"/>
</dbReference>
<reference evidence="1" key="1">
    <citation type="submission" date="2021-01" db="EMBL/GenBank/DDBJ databases">
        <title>Modified the classification status of verrucomicrobia.</title>
        <authorList>
            <person name="Feng X."/>
        </authorList>
    </citation>
    <scope>NUCLEOTIDE SEQUENCE</scope>
    <source>
        <strain evidence="1">_KCTC 22039</strain>
    </source>
</reference>
<sequence>MAKPNPSNQHEVDDLKSIIFGLTIACPFSPNDAPSHCQLREIRKLPLAERLAWMKQLTDEERLQFYQNHLQCLKKRESAHPDEHKKTAS</sequence>
<evidence type="ECO:0000313" key="2">
    <source>
        <dbReference type="Proteomes" id="UP000624703"/>
    </source>
</evidence>
<protein>
    <submittedName>
        <fullName evidence="1">Uncharacterized protein</fullName>
    </submittedName>
</protein>
<accession>A0A8J7MJH6</accession>
<proteinExistence type="predicted"/>
<keyword evidence="2" id="KW-1185">Reference proteome</keyword>